<feature type="non-terminal residue" evidence="3">
    <location>
        <position position="1"/>
    </location>
</feature>
<feature type="compositionally biased region" description="Basic and acidic residues" evidence="2">
    <location>
        <begin position="76"/>
        <end position="91"/>
    </location>
</feature>
<name>A0A8J2KNH7_9HEXA</name>
<keyword evidence="1" id="KW-0175">Coiled coil</keyword>
<feature type="non-terminal residue" evidence="3">
    <location>
        <position position="219"/>
    </location>
</feature>
<evidence type="ECO:0000256" key="2">
    <source>
        <dbReference type="SAM" id="MobiDB-lite"/>
    </source>
</evidence>
<evidence type="ECO:0000313" key="3">
    <source>
        <dbReference type="EMBL" id="CAG7817730.1"/>
    </source>
</evidence>
<evidence type="ECO:0000313" key="4">
    <source>
        <dbReference type="Proteomes" id="UP000708208"/>
    </source>
</evidence>
<feature type="region of interest" description="Disordered" evidence="2">
    <location>
        <begin position="43"/>
        <end position="91"/>
    </location>
</feature>
<reference evidence="3" key="1">
    <citation type="submission" date="2021-06" db="EMBL/GenBank/DDBJ databases">
        <authorList>
            <person name="Hodson N. C."/>
            <person name="Mongue J. A."/>
            <person name="Jaron S. K."/>
        </authorList>
    </citation>
    <scope>NUCLEOTIDE SEQUENCE</scope>
</reference>
<comment type="caution">
    <text evidence="3">The sequence shown here is derived from an EMBL/GenBank/DDBJ whole genome shotgun (WGS) entry which is preliminary data.</text>
</comment>
<accession>A0A8J2KNH7</accession>
<dbReference type="EMBL" id="CAJVCH010401968">
    <property type="protein sequence ID" value="CAG7817730.1"/>
    <property type="molecule type" value="Genomic_DNA"/>
</dbReference>
<gene>
    <name evidence="3" type="ORF">AFUS01_LOCUS28278</name>
</gene>
<keyword evidence="4" id="KW-1185">Reference proteome</keyword>
<sequence>ELQAAKAEIEKQENKLRKQQGEITNLQNVIDFLKTKIATNENSTFDINNSQPSTSTGIHHESRSLRKTSKQQNNDTVDKSNDEKKLKPINEKLETIEVKPEEDNDADLIQNEAEDKLITPSYPALTILKRRPTIMELDFEVHNGNQIRLPVDITTKYLHEECRKSGFTFNEPLPQDLSNTFKIIEKWNHIRIVKHLPNGEIVYMLNKFMVIGDSLALGL</sequence>
<feature type="coiled-coil region" evidence="1">
    <location>
        <begin position="2"/>
        <end position="36"/>
    </location>
</feature>
<organism evidence="3 4">
    <name type="scientific">Allacma fusca</name>
    <dbReference type="NCBI Taxonomy" id="39272"/>
    <lineage>
        <taxon>Eukaryota</taxon>
        <taxon>Metazoa</taxon>
        <taxon>Ecdysozoa</taxon>
        <taxon>Arthropoda</taxon>
        <taxon>Hexapoda</taxon>
        <taxon>Collembola</taxon>
        <taxon>Symphypleona</taxon>
        <taxon>Sminthuridae</taxon>
        <taxon>Allacma</taxon>
    </lineage>
</organism>
<proteinExistence type="predicted"/>
<protein>
    <submittedName>
        <fullName evidence="3">Uncharacterized protein</fullName>
    </submittedName>
</protein>
<dbReference type="Proteomes" id="UP000708208">
    <property type="component" value="Unassembled WGS sequence"/>
</dbReference>
<feature type="compositionally biased region" description="Polar residues" evidence="2">
    <location>
        <begin position="43"/>
        <end position="57"/>
    </location>
</feature>
<evidence type="ECO:0000256" key="1">
    <source>
        <dbReference type="SAM" id="Coils"/>
    </source>
</evidence>
<dbReference type="AlphaFoldDB" id="A0A8J2KNH7"/>